<evidence type="ECO:0000259" key="1">
    <source>
        <dbReference type="Pfam" id="PF02627"/>
    </source>
</evidence>
<evidence type="ECO:0000313" key="3">
    <source>
        <dbReference type="Proteomes" id="UP000037237"/>
    </source>
</evidence>
<dbReference type="NCBIfam" id="TIGR00778">
    <property type="entry name" value="ahpD_dom"/>
    <property type="match status" value="1"/>
</dbReference>
<dbReference type="EMBL" id="LFWU01000083">
    <property type="protein sequence ID" value="KON31970.1"/>
    <property type="molecule type" value="Genomic_DNA"/>
</dbReference>
<keyword evidence="2" id="KW-0560">Oxidoreductase</keyword>
<dbReference type="Proteomes" id="UP000037237">
    <property type="component" value="Unassembled WGS sequence"/>
</dbReference>
<evidence type="ECO:0000313" key="2">
    <source>
        <dbReference type="EMBL" id="KON31970.1"/>
    </source>
</evidence>
<organism evidence="2 3">
    <name type="scientific">miscellaneous Crenarchaeota group-1 archaeon SG8-32-1</name>
    <dbReference type="NCBI Taxonomy" id="1685124"/>
    <lineage>
        <taxon>Archaea</taxon>
        <taxon>Candidatus Bathyarchaeota</taxon>
        <taxon>MCG-1</taxon>
    </lineage>
</organism>
<reference evidence="2 3" key="1">
    <citation type="submission" date="2015-06" db="EMBL/GenBank/DDBJ databases">
        <title>New insights into the roles of widespread benthic archaea in carbon and nitrogen cycling.</title>
        <authorList>
            <person name="Lazar C.S."/>
            <person name="Baker B.J."/>
            <person name="Seitz K.W."/>
            <person name="Hyde A.S."/>
            <person name="Dick G.J."/>
            <person name="Hinrichs K.-U."/>
            <person name="Teske A.P."/>
        </authorList>
    </citation>
    <scope>NUCLEOTIDE SEQUENCE [LARGE SCALE GENOMIC DNA]</scope>
    <source>
        <strain evidence="2">SG8-32-1</strain>
    </source>
</reference>
<protein>
    <submittedName>
        <fullName evidence="2">Alkylhydroperoxidase</fullName>
    </submittedName>
</protein>
<keyword evidence="2" id="KW-0575">Peroxidase</keyword>
<dbReference type="Gene3D" id="1.20.1290.10">
    <property type="entry name" value="AhpD-like"/>
    <property type="match status" value="1"/>
</dbReference>
<dbReference type="PANTHER" id="PTHR33930">
    <property type="entry name" value="ALKYL HYDROPEROXIDE REDUCTASE AHPD"/>
    <property type="match status" value="1"/>
</dbReference>
<dbReference type="AlphaFoldDB" id="A0A0M0BUH0"/>
<dbReference type="InterPro" id="IPR004675">
    <property type="entry name" value="AhpD_core"/>
</dbReference>
<dbReference type="Pfam" id="PF02627">
    <property type="entry name" value="CMD"/>
    <property type="match status" value="1"/>
</dbReference>
<dbReference type="InterPro" id="IPR003779">
    <property type="entry name" value="CMD-like"/>
</dbReference>
<comment type="caution">
    <text evidence="2">The sequence shown here is derived from an EMBL/GenBank/DDBJ whole genome shotgun (WGS) entry which is preliminary data.</text>
</comment>
<sequence>MNKIEEIRRRRKLAHTQLLSLESKVYEKFLQLEAVTYTDGALKKKDKELIAVGIAVATNCESCVEWHISEAVKSGATFRDVLEAIEVGIEFGGGKATVSARFALEVIDNISKNTKVKDI</sequence>
<dbReference type="PANTHER" id="PTHR33930:SF2">
    <property type="entry name" value="BLR3452 PROTEIN"/>
    <property type="match status" value="1"/>
</dbReference>
<dbReference type="InterPro" id="IPR029032">
    <property type="entry name" value="AhpD-like"/>
</dbReference>
<accession>A0A0M0BUH0</accession>
<feature type="domain" description="Carboxymuconolactone decarboxylase-like" evidence="1">
    <location>
        <begin position="25"/>
        <end position="105"/>
    </location>
</feature>
<dbReference type="SUPFAM" id="SSF69118">
    <property type="entry name" value="AhpD-like"/>
    <property type="match status" value="1"/>
</dbReference>
<gene>
    <name evidence="2" type="ORF">AC477_03575</name>
</gene>
<proteinExistence type="predicted"/>
<name>A0A0M0BUH0_9ARCH</name>
<dbReference type="GO" id="GO:0051920">
    <property type="term" value="F:peroxiredoxin activity"/>
    <property type="evidence" value="ECO:0007669"/>
    <property type="project" value="InterPro"/>
</dbReference>
<dbReference type="PATRIC" id="fig|1685124.3.peg.692"/>